<reference evidence="4" key="2">
    <citation type="submission" date="2010-05" db="EMBL/GenBank/DDBJ databases">
        <title>The Genome Sequence of Magnaporthe poae strain ATCC 64411.</title>
        <authorList>
            <consortium name="The Broad Institute Genome Sequencing Platform"/>
            <consortium name="Broad Institute Genome Sequencing Center for Infectious Disease"/>
            <person name="Ma L.-J."/>
            <person name="Dead R."/>
            <person name="Young S."/>
            <person name="Zeng Q."/>
            <person name="Koehrsen M."/>
            <person name="Alvarado L."/>
            <person name="Berlin A."/>
            <person name="Chapman S.B."/>
            <person name="Chen Z."/>
            <person name="Freedman E."/>
            <person name="Gellesch M."/>
            <person name="Goldberg J."/>
            <person name="Griggs A."/>
            <person name="Gujja S."/>
            <person name="Heilman E.R."/>
            <person name="Heiman D."/>
            <person name="Hepburn T."/>
            <person name="Howarth C."/>
            <person name="Jen D."/>
            <person name="Larson L."/>
            <person name="Mehta T."/>
            <person name="Neiman D."/>
            <person name="Pearson M."/>
            <person name="Roberts A."/>
            <person name="Saif S."/>
            <person name="Shea T."/>
            <person name="Shenoy N."/>
            <person name="Sisk P."/>
            <person name="Stolte C."/>
            <person name="Sykes S."/>
            <person name="Walk T."/>
            <person name="White J."/>
            <person name="Yandava C."/>
            <person name="Haas B."/>
            <person name="Nusbaum C."/>
            <person name="Birren B."/>
        </authorList>
    </citation>
    <scope>NUCLEOTIDE SEQUENCE</scope>
    <source>
        <strain evidence="4">ATCC 64411</strain>
    </source>
</reference>
<evidence type="ECO:0000313" key="6">
    <source>
        <dbReference type="Proteomes" id="UP000011715"/>
    </source>
</evidence>
<dbReference type="eggNOG" id="ENOG502RX2X">
    <property type="taxonomic scope" value="Eukaryota"/>
</dbReference>
<dbReference type="OrthoDB" id="2019572at2759"/>
<reference evidence="5" key="5">
    <citation type="submission" date="2015-06" db="UniProtKB">
        <authorList>
            <consortium name="EnsemblFungi"/>
        </authorList>
    </citation>
    <scope>IDENTIFICATION</scope>
    <source>
        <strain evidence="5">ATCC 64411</strain>
    </source>
</reference>
<evidence type="ECO:0000256" key="2">
    <source>
        <dbReference type="SAM" id="SignalP"/>
    </source>
</evidence>
<sequence length="677" mass="69666">MRSSFGTYGLALASLGSLASAAVGLNEADADFSLLPSFTLEPAGAPGFGKVVRADDSRGVGGKVYVMDRRGKDPVTSPVDGGPFDLQQRFLQVDIPVPWPTGATVGAPFGIKVEFLASDVDSHYLSGTVTSDNTAAPGCGMWVLASWGDDSVKQPGTTTNLAFPRPLWWGDKLAPRSVIKPTEYDTRYGTGSVGIELVVPENFDEQPQNLIVHVRQVCNTPTSNGMPLFNPIVNDFLLTRVQAYLSNPVEPPSTVTTDPAPSGTDEPVPTGTDKPVPTGTDGPVPTGTDGPVPTGTDEPVPTGTDEPVPTGTDEPVPTGTDEPVPTSTDEPVPTDTDGPAPTGEPTDSPTGGNNSNTSSPTTTPGPVPTGDADLPGPLRIGEYKYAGCVSSPPPSAGSSPFVLAATRADNSLDVCASICQGQNKTLSGAFGADCYCGNGDAGALSTVDNSACDTPCPGNPAQNCGGRLLLSKRYLQARQAPAVGVLLTVYVFVPADDSTTTTTTVAPPAATGSGVTINNVNNITNSNTNVNNISVNVNVMVPVTCLPGACETEVYYERVCEVCKPDEEAWRPIRCAGDACVDKVVCRPEPAPKCVGDCWVEAPCTKCEGGVVYKPQAQPVAPAEHTVAVLPEHTVAVVAEKTAAAPAAVYTAGARAIAANMGSLVALLAPAALVFFA</sequence>
<gene>
    <name evidence="4" type="ORF">MAPG_05884</name>
</gene>
<organism evidence="5 6">
    <name type="scientific">Magnaporthiopsis poae (strain ATCC 64411 / 73-15)</name>
    <name type="common">Kentucky bluegrass fungus</name>
    <name type="synonym">Magnaporthe poae</name>
    <dbReference type="NCBI Taxonomy" id="644358"/>
    <lineage>
        <taxon>Eukaryota</taxon>
        <taxon>Fungi</taxon>
        <taxon>Dikarya</taxon>
        <taxon>Ascomycota</taxon>
        <taxon>Pezizomycotina</taxon>
        <taxon>Sordariomycetes</taxon>
        <taxon>Sordariomycetidae</taxon>
        <taxon>Magnaporthales</taxon>
        <taxon>Magnaporthaceae</taxon>
        <taxon>Magnaporthiopsis</taxon>
    </lineage>
</organism>
<reference evidence="4" key="3">
    <citation type="submission" date="2011-03" db="EMBL/GenBank/DDBJ databases">
        <title>Annotation of Magnaporthe poae ATCC 64411.</title>
        <authorList>
            <person name="Ma L.-J."/>
            <person name="Dead R."/>
            <person name="Young S.K."/>
            <person name="Zeng Q."/>
            <person name="Gargeya S."/>
            <person name="Fitzgerald M."/>
            <person name="Haas B."/>
            <person name="Abouelleil A."/>
            <person name="Alvarado L."/>
            <person name="Arachchi H.M."/>
            <person name="Berlin A."/>
            <person name="Brown A."/>
            <person name="Chapman S.B."/>
            <person name="Chen Z."/>
            <person name="Dunbar C."/>
            <person name="Freedman E."/>
            <person name="Gearin G."/>
            <person name="Gellesch M."/>
            <person name="Goldberg J."/>
            <person name="Griggs A."/>
            <person name="Gujja S."/>
            <person name="Heiman D."/>
            <person name="Howarth C."/>
            <person name="Larson L."/>
            <person name="Lui A."/>
            <person name="MacDonald P.J.P."/>
            <person name="Mehta T."/>
            <person name="Montmayeur A."/>
            <person name="Murphy C."/>
            <person name="Neiman D."/>
            <person name="Pearson M."/>
            <person name="Priest M."/>
            <person name="Roberts A."/>
            <person name="Saif S."/>
            <person name="Shea T."/>
            <person name="Shenoy N."/>
            <person name="Sisk P."/>
            <person name="Stolte C."/>
            <person name="Sykes S."/>
            <person name="Yandava C."/>
            <person name="Wortman J."/>
            <person name="Nusbaum C."/>
            <person name="Birren B."/>
        </authorList>
    </citation>
    <scope>NUCLEOTIDE SEQUENCE</scope>
    <source>
        <strain evidence="4">ATCC 64411</strain>
    </source>
</reference>
<accession>A0A0C4E0K6</accession>
<keyword evidence="6" id="KW-1185">Reference proteome</keyword>
<dbReference type="PROSITE" id="PS51212">
    <property type="entry name" value="WSC"/>
    <property type="match status" value="1"/>
</dbReference>
<keyword evidence="2" id="KW-0732">Signal</keyword>
<dbReference type="EnsemblFungi" id="MAPG_05884T0">
    <property type="protein sequence ID" value="MAPG_05884T0"/>
    <property type="gene ID" value="MAPG_05884"/>
</dbReference>
<evidence type="ECO:0000256" key="1">
    <source>
        <dbReference type="SAM" id="MobiDB-lite"/>
    </source>
</evidence>
<dbReference type="STRING" id="644358.A0A0C4E0K6"/>
<reference evidence="5" key="4">
    <citation type="journal article" date="2015" name="G3 (Bethesda)">
        <title>Genome sequences of three phytopathogenic species of the Magnaporthaceae family of fungi.</title>
        <authorList>
            <person name="Okagaki L.H."/>
            <person name="Nunes C.C."/>
            <person name="Sailsbery J."/>
            <person name="Clay B."/>
            <person name="Brown D."/>
            <person name="John T."/>
            <person name="Oh Y."/>
            <person name="Young N."/>
            <person name="Fitzgerald M."/>
            <person name="Haas B.J."/>
            <person name="Zeng Q."/>
            <person name="Young S."/>
            <person name="Adiconis X."/>
            <person name="Fan L."/>
            <person name="Levin J.Z."/>
            <person name="Mitchell T.K."/>
            <person name="Okubara P.A."/>
            <person name="Farman M.L."/>
            <person name="Kohn L.M."/>
            <person name="Birren B."/>
            <person name="Ma L.-J."/>
            <person name="Dean R.A."/>
        </authorList>
    </citation>
    <scope>NUCLEOTIDE SEQUENCE</scope>
    <source>
        <strain evidence="5">ATCC 64411 / 73-15</strain>
    </source>
</reference>
<proteinExistence type="predicted"/>
<dbReference type="InterPro" id="IPR002889">
    <property type="entry name" value="WSC_carb-bd"/>
</dbReference>
<dbReference type="Pfam" id="PF01822">
    <property type="entry name" value="WSC"/>
    <property type="match status" value="1"/>
</dbReference>
<feature type="region of interest" description="Disordered" evidence="1">
    <location>
        <begin position="249"/>
        <end position="378"/>
    </location>
</feature>
<evidence type="ECO:0000313" key="5">
    <source>
        <dbReference type="EnsemblFungi" id="MAPG_05884T0"/>
    </source>
</evidence>
<feature type="domain" description="WSC" evidence="3">
    <location>
        <begin position="382"/>
        <end position="476"/>
    </location>
</feature>
<dbReference type="SMART" id="SM00321">
    <property type="entry name" value="WSC"/>
    <property type="match status" value="1"/>
</dbReference>
<feature type="chain" id="PRO_5009385569" description="WSC domain-containing protein" evidence="2">
    <location>
        <begin position="22"/>
        <end position="677"/>
    </location>
</feature>
<dbReference type="Proteomes" id="UP000011715">
    <property type="component" value="Unassembled WGS sequence"/>
</dbReference>
<dbReference type="EMBL" id="ADBL01001403">
    <property type="status" value="NOT_ANNOTATED_CDS"/>
    <property type="molecule type" value="Genomic_DNA"/>
</dbReference>
<feature type="signal peptide" evidence="2">
    <location>
        <begin position="1"/>
        <end position="21"/>
    </location>
</feature>
<feature type="compositionally biased region" description="Low complexity" evidence="1">
    <location>
        <begin position="348"/>
        <end position="370"/>
    </location>
</feature>
<dbReference type="AlphaFoldDB" id="A0A0C4E0K6"/>
<reference evidence="6" key="1">
    <citation type="submission" date="2010-05" db="EMBL/GenBank/DDBJ databases">
        <title>The genome sequence of Magnaporthe poae strain ATCC 64411.</title>
        <authorList>
            <person name="Ma L.-J."/>
            <person name="Dead R."/>
            <person name="Young S."/>
            <person name="Zeng Q."/>
            <person name="Koehrsen M."/>
            <person name="Alvarado L."/>
            <person name="Berlin A."/>
            <person name="Chapman S.B."/>
            <person name="Chen Z."/>
            <person name="Freedman E."/>
            <person name="Gellesch M."/>
            <person name="Goldberg J."/>
            <person name="Griggs A."/>
            <person name="Gujja S."/>
            <person name="Heilman E.R."/>
            <person name="Heiman D."/>
            <person name="Hepburn T."/>
            <person name="Howarth C."/>
            <person name="Jen D."/>
            <person name="Larson L."/>
            <person name="Mehta T."/>
            <person name="Neiman D."/>
            <person name="Pearson M."/>
            <person name="Roberts A."/>
            <person name="Saif S."/>
            <person name="Shea T."/>
            <person name="Shenoy N."/>
            <person name="Sisk P."/>
            <person name="Stolte C."/>
            <person name="Sykes S."/>
            <person name="Walk T."/>
            <person name="White J."/>
            <person name="Yandava C."/>
            <person name="Haas B."/>
            <person name="Nusbaum C."/>
            <person name="Birren B."/>
        </authorList>
    </citation>
    <scope>NUCLEOTIDE SEQUENCE [LARGE SCALE GENOMIC DNA]</scope>
    <source>
        <strain evidence="6">ATCC 64411 / 73-15</strain>
    </source>
</reference>
<evidence type="ECO:0000313" key="4">
    <source>
        <dbReference type="EMBL" id="KLU86877.1"/>
    </source>
</evidence>
<evidence type="ECO:0000259" key="3">
    <source>
        <dbReference type="PROSITE" id="PS51212"/>
    </source>
</evidence>
<protein>
    <recommendedName>
        <fullName evidence="3">WSC domain-containing protein</fullName>
    </recommendedName>
</protein>
<name>A0A0C4E0K6_MAGP6</name>
<dbReference type="EMBL" id="GL876970">
    <property type="protein sequence ID" value="KLU86877.1"/>
    <property type="molecule type" value="Genomic_DNA"/>
</dbReference>
<feature type="compositionally biased region" description="Low complexity" evidence="1">
    <location>
        <begin position="275"/>
        <end position="297"/>
    </location>
</feature>
<dbReference type="VEuPathDB" id="FungiDB:MAPG_05884"/>